<dbReference type="STRING" id="2163413.A0A4P6XRG9"/>
<feature type="transmembrane region" description="Helical" evidence="9">
    <location>
        <begin position="34"/>
        <end position="54"/>
    </location>
</feature>
<evidence type="ECO:0000256" key="4">
    <source>
        <dbReference type="ARBA" id="ARBA00022737"/>
    </source>
</evidence>
<name>A0A4P6XRG9_9ASCO</name>
<evidence type="ECO:0000256" key="7">
    <source>
        <dbReference type="ARBA" id="ARBA00038475"/>
    </source>
</evidence>
<dbReference type="GO" id="GO:0016020">
    <property type="term" value="C:membrane"/>
    <property type="evidence" value="ECO:0007669"/>
    <property type="project" value="UniProtKB-SubCell"/>
</dbReference>
<dbReference type="InterPro" id="IPR006603">
    <property type="entry name" value="PQ-loop_rpt"/>
</dbReference>
<evidence type="ECO:0000256" key="9">
    <source>
        <dbReference type="SAM" id="Phobius"/>
    </source>
</evidence>
<dbReference type="Proteomes" id="UP000292447">
    <property type="component" value="Chromosome III"/>
</dbReference>
<dbReference type="PANTHER" id="PTHR12226:SF2">
    <property type="entry name" value="MANNOSE-P-DOLICHOL UTILIZATION DEFECT 1 PROTEIN"/>
    <property type="match status" value="1"/>
</dbReference>
<evidence type="ECO:0000256" key="6">
    <source>
        <dbReference type="ARBA" id="ARBA00023136"/>
    </source>
</evidence>
<evidence type="ECO:0000256" key="2">
    <source>
        <dbReference type="ARBA" id="ARBA00022448"/>
    </source>
</evidence>
<evidence type="ECO:0000313" key="11">
    <source>
        <dbReference type="Proteomes" id="UP000292447"/>
    </source>
</evidence>
<dbReference type="Pfam" id="PF04193">
    <property type="entry name" value="PQ-loop"/>
    <property type="match status" value="1"/>
</dbReference>
<feature type="transmembrane region" description="Helical" evidence="9">
    <location>
        <begin position="238"/>
        <end position="258"/>
    </location>
</feature>
<keyword evidence="6 8" id="KW-0472">Membrane</keyword>
<comment type="similarity">
    <text evidence="7">Belongs to the MPDU1 (TC 2.A.43.3) family.</text>
</comment>
<evidence type="ECO:0000313" key="10">
    <source>
        <dbReference type="EMBL" id="QBM88698.1"/>
    </source>
</evidence>
<dbReference type="InterPro" id="IPR016817">
    <property type="entry name" value="MannP-dilichol_defect-1"/>
</dbReference>
<organism evidence="10 11">
    <name type="scientific">Metschnikowia aff. pulcherrima</name>
    <dbReference type="NCBI Taxonomy" id="2163413"/>
    <lineage>
        <taxon>Eukaryota</taxon>
        <taxon>Fungi</taxon>
        <taxon>Dikarya</taxon>
        <taxon>Ascomycota</taxon>
        <taxon>Saccharomycotina</taxon>
        <taxon>Pichiomycetes</taxon>
        <taxon>Metschnikowiaceae</taxon>
        <taxon>Metschnikowia</taxon>
    </lineage>
</organism>
<dbReference type="PIRSF" id="PIRSF023381">
    <property type="entry name" value="MannP-dilichol_defect-1p"/>
    <property type="match status" value="1"/>
</dbReference>
<evidence type="ECO:0000256" key="3">
    <source>
        <dbReference type="ARBA" id="ARBA00022692"/>
    </source>
</evidence>
<dbReference type="EMBL" id="CP034458">
    <property type="protein sequence ID" value="QBM88698.1"/>
    <property type="molecule type" value="Genomic_DNA"/>
</dbReference>
<keyword evidence="3 8" id="KW-0812">Transmembrane</keyword>
<comment type="subcellular location">
    <subcellularLocation>
        <location evidence="1 8">Membrane</location>
        <topology evidence="1 8">Multi-pass membrane protein</topology>
    </subcellularLocation>
</comment>
<gene>
    <name evidence="10" type="primary">MPUL0C06770</name>
    <name evidence="10" type="ORF">METSCH_C06770</name>
</gene>
<keyword evidence="11" id="KW-1185">Reference proteome</keyword>
<dbReference type="AlphaFoldDB" id="A0A4P6XRG9"/>
<reference evidence="11" key="1">
    <citation type="submission" date="2019-03" db="EMBL/GenBank/DDBJ databases">
        <title>Snf2 controls pulcherriminic acid biosynthesis and connects pigmentation and antifungal activity of the yeast Metschnikowia pulcherrima.</title>
        <authorList>
            <person name="Gore-Lloyd D."/>
            <person name="Sumann I."/>
            <person name="Brachmann A.O."/>
            <person name="Schneeberger K."/>
            <person name="Ortiz-Merino R.A."/>
            <person name="Moreno-Beltran M."/>
            <person name="Schlaefli M."/>
            <person name="Kirner P."/>
            <person name="Santos Kron A."/>
            <person name="Wolfe K.H."/>
            <person name="Piel J."/>
            <person name="Ahrens C.H."/>
            <person name="Henk D."/>
            <person name="Freimoser F.M."/>
        </authorList>
    </citation>
    <scope>NUCLEOTIDE SEQUENCE [LARGE SCALE GENOMIC DNA]</scope>
    <source>
        <strain evidence="11">APC 1.2</strain>
    </source>
</reference>
<keyword evidence="2" id="KW-0813">Transport</keyword>
<evidence type="ECO:0000256" key="5">
    <source>
        <dbReference type="ARBA" id="ARBA00022989"/>
    </source>
</evidence>
<keyword evidence="5 8" id="KW-1133">Transmembrane helix</keyword>
<dbReference type="PANTHER" id="PTHR12226">
    <property type="entry name" value="MANNOSE-P-DOLICHOL UTILIZATION DEFECT 1 LEC35 -RELATED"/>
    <property type="match status" value="1"/>
</dbReference>
<evidence type="ECO:0000256" key="8">
    <source>
        <dbReference type="PIRNR" id="PIRNR023381"/>
    </source>
</evidence>
<accession>A0A4P6XRG9</accession>
<proteinExistence type="inferred from homology"/>
<protein>
    <recommendedName>
        <fullName evidence="8">Solute carrier family 66 member 3</fullName>
    </recommendedName>
</protein>
<keyword evidence="4" id="KW-0677">Repeat</keyword>
<evidence type="ECO:0000256" key="1">
    <source>
        <dbReference type="ARBA" id="ARBA00004141"/>
    </source>
</evidence>
<sequence length="266" mass="29752">MSSPMFMALRLLKDPEISNRVILQFAFRQAKAIGYLKVLSAAFGALIVAASSVIKIPQIRKIVRPENPVRRAELAAGLLKDSVRLETLAQFIHVAYNQQQGNAFVNYGESFLLGVQNIALLLVLEYYSLRRKLGSYSVHPDNEQRQECLRQLVKPALTIAAVYVFITKIASRRLVLALQVVNIPITIFAKIPQIQRNTDLRSTKHLSEITVGANLAGSLLRVFTTVVNYKKDRSRDAVLLLGYLTSFALNAVLAAQIVNYRKEKTD</sequence>
<dbReference type="Gene3D" id="1.20.1280.290">
    <property type="match status" value="1"/>
</dbReference>